<evidence type="ECO:0000256" key="1">
    <source>
        <dbReference type="SAM" id="MobiDB-lite"/>
    </source>
</evidence>
<reference evidence="2" key="4">
    <citation type="submission" date="2019-03" db="UniProtKB">
        <authorList>
            <consortium name="EnsemblPlants"/>
        </authorList>
    </citation>
    <scope>IDENTIFICATION</scope>
</reference>
<evidence type="ECO:0000313" key="2">
    <source>
        <dbReference type="EnsemblPlants" id="AET6Gv20790800.10"/>
    </source>
</evidence>
<sequence length="240" mass="26328">MPSRSKRDRRDSDSEEEEEEVVTLSSDPDESESEAERGAEAADDDDDGEYVADSSDAGGVEDEAEEGGDSDDGDGDGGRPVRGGRRGAAEPDEERKSQNVDALVRGNLVVRRQPLIPRILSVSDAAAIAPRKRFVPWGSAQPFAVPNNLQQLPTIASDDSSEKEEPLPPGIEPLILWQPEECDKENNNFTAIEVDHLLVLIVSYETFRMHSSKFEIPGSCDLLICDEAHRLKNDQTLTNK</sequence>
<reference evidence="3" key="1">
    <citation type="journal article" date="2014" name="Science">
        <title>Ancient hybridizations among the ancestral genomes of bread wheat.</title>
        <authorList>
            <consortium name="International Wheat Genome Sequencing Consortium,"/>
            <person name="Marcussen T."/>
            <person name="Sandve S.R."/>
            <person name="Heier L."/>
            <person name="Spannagl M."/>
            <person name="Pfeifer M."/>
            <person name="Jakobsen K.S."/>
            <person name="Wulff B.B."/>
            <person name="Steuernagel B."/>
            <person name="Mayer K.F."/>
            <person name="Olsen O.A."/>
        </authorList>
    </citation>
    <scope>NUCLEOTIDE SEQUENCE [LARGE SCALE GENOMIC DNA]</scope>
    <source>
        <strain evidence="3">cv. AL8/78</strain>
    </source>
</reference>
<accession>A0A453PN62</accession>
<dbReference type="Gene3D" id="3.40.50.10810">
    <property type="entry name" value="Tandem AAA-ATPase domain"/>
    <property type="match status" value="1"/>
</dbReference>
<keyword evidence="3" id="KW-1185">Reference proteome</keyword>
<feature type="compositionally biased region" description="Basic and acidic residues" evidence="1">
    <location>
        <begin position="87"/>
        <end position="98"/>
    </location>
</feature>
<evidence type="ECO:0000313" key="3">
    <source>
        <dbReference type="Proteomes" id="UP000015105"/>
    </source>
</evidence>
<name>A0A453PN62_AEGTS</name>
<dbReference type="Gramene" id="AET6Gv20790800.10">
    <property type="protein sequence ID" value="AET6Gv20790800.10"/>
    <property type="gene ID" value="AET6Gv20790800"/>
</dbReference>
<dbReference type="InterPro" id="IPR027417">
    <property type="entry name" value="P-loop_NTPase"/>
</dbReference>
<evidence type="ECO:0008006" key="4">
    <source>
        <dbReference type="Google" id="ProtNLM"/>
    </source>
</evidence>
<dbReference type="EnsemblPlants" id="AET6Gv20790800.10">
    <property type="protein sequence ID" value="AET6Gv20790800.10"/>
    <property type="gene ID" value="AET6Gv20790800"/>
</dbReference>
<reference evidence="3" key="2">
    <citation type="journal article" date="2017" name="Nat. Plants">
        <title>The Aegilops tauschii genome reveals multiple impacts of transposons.</title>
        <authorList>
            <person name="Zhao G."/>
            <person name="Zou C."/>
            <person name="Li K."/>
            <person name="Wang K."/>
            <person name="Li T."/>
            <person name="Gao L."/>
            <person name="Zhang X."/>
            <person name="Wang H."/>
            <person name="Yang Z."/>
            <person name="Liu X."/>
            <person name="Jiang W."/>
            <person name="Mao L."/>
            <person name="Kong X."/>
            <person name="Jiao Y."/>
            <person name="Jia J."/>
        </authorList>
    </citation>
    <scope>NUCLEOTIDE SEQUENCE [LARGE SCALE GENOMIC DNA]</scope>
    <source>
        <strain evidence="3">cv. AL8/78</strain>
    </source>
</reference>
<dbReference type="InterPro" id="IPR038718">
    <property type="entry name" value="SNF2-like_sf"/>
</dbReference>
<reference evidence="2" key="5">
    <citation type="journal article" date="2021" name="G3 (Bethesda)">
        <title>Aegilops tauschii genome assembly Aet v5.0 features greater sequence contiguity and improved annotation.</title>
        <authorList>
            <person name="Wang L."/>
            <person name="Zhu T."/>
            <person name="Rodriguez J.C."/>
            <person name="Deal K.R."/>
            <person name="Dubcovsky J."/>
            <person name="McGuire P.E."/>
            <person name="Lux T."/>
            <person name="Spannagl M."/>
            <person name="Mayer K.F.X."/>
            <person name="Baldrich P."/>
            <person name="Meyers B.C."/>
            <person name="Huo N."/>
            <person name="Gu Y.Q."/>
            <person name="Zhou H."/>
            <person name="Devos K.M."/>
            <person name="Bennetzen J.L."/>
            <person name="Unver T."/>
            <person name="Budak H."/>
            <person name="Gulick P.J."/>
            <person name="Galiba G."/>
            <person name="Kalapos B."/>
            <person name="Nelson D.R."/>
            <person name="Li P."/>
            <person name="You F.M."/>
            <person name="Luo M.C."/>
            <person name="Dvorak J."/>
        </authorList>
    </citation>
    <scope>NUCLEOTIDE SEQUENCE [LARGE SCALE GENOMIC DNA]</scope>
    <source>
        <strain evidence="2">cv. AL8/78</strain>
    </source>
</reference>
<protein>
    <recommendedName>
        <fullName evidence="4">SNF2 N-terminal domain-containing protein</fullName>
    </recommendedName>
</protein>
<feature type="compositionally biased region" description="Acidic residues" evidence="1">
    <location>
        <begin position="41"/>
        <end position="50"/>
    </location>
</feature>
<feature type="region of interest" description="Disordered" evidence="1">
    <location>
        <begin position="1"/>
        <end position="99"/>
    </location>
</feature>
<feature type="compositionally biased region" description="Acidic residues" evidence="1">
    <location>
        <begin position="59"/>
        <end position="75"/>
    </location>
</feature>
<dbReference type="Proteomes" id="UP000015105">
    <property type="component" value="Chromosome 6D"/>
</dbReference>
<proteinExistence type="predicted"/>
<feature type="compositionally biased region" description="Acidic residues" evidence="1">
    <location>
        <begin position="13"/>
        <end position="33"/>
    </location>
</feature>
<reference evidence="2" key="3">
    <citation type="journal article" date="2017" name="Nature">
        <title>Genome sequence of the progenitor of the wheat D genome Aegilops tauschii.</title>
        <authorList>
            <person name="Luo M.C."/>
            <person name="Gu Y.Q."/>
            <person name="Puiu D."/>
            <person name="Wang H."/>
            <person name="Twardziok S.O."/>
            <person name="Deal K.R."/>
            <person name="Huo N."/>
            <person name="Zhu T."/>
            <person name="Wang L."/>
            <person name="Wang Y."/>
            <person name="McGuire P.E."/>
            <person name="Liu S."/>
            <person name="Long H."/>
            <person name="Ramasamy R.K."/>
            <person name="Rodriguez J.C."/>
            <person name="Van S.L."/>
            <person name="Yuan L."/>
            <person name="Wang Z."/>
            <person name="Xia Z."/>
            <person name="Xiao L."/>
            <person name="Anderson O.D."/>
            <person name="Ouyang S."/>
            <person name="Liang Y."/>
            <person name="Zimin A.V."/>
            <person name="Pertea G."/>
            <person name="Qi P."/>
            <person name="Bennetzen J.L."/>
            <person name="Dai X."/>
            <person name="Dawson M.W."/>
            <person name="Muller H.G."/>
            <person name="Kugler K."/>
            <person name="Rivarola-Duarte L."/>
            <person name="Spannagl M."/>
            <person name="Mayer K.F.X."/>
            <person name="Lu F.H."/>
            <person name="Bevan M.W."/>
            <person name="Leroy P."/>
            <person name="Li P."/>
            <person name="You F.M."/>
            <person name="Sun Q."/>
            <person name="Liu Z."/>
            <person name="Lyons E."/>
            <person name="Wicker T."/>
            <person name="Salzberg S.L."/>
            <person name="Devos K.M."/>
            <person name="Dvorak J."/>
        </authorList>
    </citation>
    <scope>NUCLEOTIDE SEQUENCE [LARGE SCALE GENOMIC DNA]</scope>
    <source>
        <strain evidence="2">cv. AL8/78</strain>
    </source>
</reference>
<dbReference type="AlphaFoldDB" id="A0A453PN62"/>
<dbReference type="SUPFAM" id="SSF52540">
    <property type="entry name" value="P-loop containing nucleoside triphosphate hydrolases"/>
    <property type="match status" value="1"/>
</dbReference>
<organism evidence="2 3">
    <name type="scientific">Aegilops tauschii subsp. strangulata</name>
    <name type="common">Goatgrass</name>
    <dbReference type="NCBI Taxonomy" id="200361"/>
    <lineage>
        <taxon>Eukaryota</taxon>
        <taxon>Viridiplantae</taxon>
        <taxon>Streptophyta</taxon>
        <taxon>Embryophyta</taxon>
        <taxon>Tracheophyta</taxon>
        <taxon>Spermatophyta</taxon>
        <taxon>Magnoliopsida</taxon>
        <taxon>Liliopsida</taxon>
        <taxon>Poales</taxon>
        <taxon>Poaceae</taxon>
        <taxon>BOP clade</taxon>
        <taxon>Pooideae</taxon>
        <taxon>Triticodae</taxon>
        <taxon>Triticeae</taxon>
        <taxon>Triticinae</taxon>
        <taxon>Aegilops</taxon>
    </lineage>
</organism>